<keyword evidence="2" id="KW-1185">Reference proteome</keyword>
<dbReference type="AlphaFoldDB" id="M1D8S3"/>
<proteinExistence type="predicted"/>
<dbReference type="InParanoid" id="M1D8S3"/>
<accession>M1D8S3</accession>
<reference evidence="1" key="2">
    <citation type="submission" date="2015-06" db="UniProtKB">
        <authorList>
            <consortium name="EnsemblPlants"/>
        </authorList>
    </citation>
    <scope>IDENTIFICATION</scope>
    <source>
        <strain evidence="1">DM1-3 516 R44</strain>
    </source>
</reference>
<dbReference type="PaxDb" id="4113-PGSC0003DMT400085108"/>
<dbReference type="Proteomes" id="UP000011115">
    <property type="component" value="Unassembled WGS sequence"/>
</dbReference>
<dbReference type="EnsemblPlants" id="PGSC0003DMT400085108">
    <property type="protein sequence ID" value="PGSC0003DMT400085108"/>
    <property type="gene ID" value="PGSC0003DMG400034679"/>
</dbReference>
<name>M1D8S3_SOLTU</name>
<sequence length="159" mass="19128">MQPFEIASTLLDVMTKIKRAWYTRDDQVSPLTYMKIKEQIERDQECDENMAKMMTQMVLLSKHVMGSGSQGGGFLQNYRRRGGNQVWNRERDDGLRECDREWHDRSTNWRERDSDKERYVPFHDRQKPKEERVDAKNFRTEDMLAHILNKVEWSDEVLQ</sequence>
<reference evidence="2" key="1">
    <citation type="journal article" date="2011" name="Nature">
        <title>Genome sequence and analysis of the tuber crop potato.</title>
        <authorList>
            <consortium name="The Potato Genome Sequencing Consortium"/>
        </authorList>
    </citation>
    <scope>NUCLEOTIDE SEQUENCE [LARGE SCALE GENOMIC DNA]</scope>
    <source>
        <strain evidence="2">cv. DM1-3 516 R44</strain>
    </source>
</reference>
<organism evidence="1 2">
    <name type="scientific">Solanum tuberosum</name>
    <name type="common">Potato</name>
    <dbReference type="NCBI Taxonomy" id="4113"/>
    <lineage>
        <taxon>Eukaryota</taxon>
        <taxon>Viridiplantae</taxon>
        <taxon>Streptophyta</taxon>
        <taxon>Embryophyta</taxon>
        <taxon>Tracheophyta</taxon>
        <taxon>Spermatophyta</taxon>
        <taxon>Magnoliopsida</taxon>
        <taxon>eudicotyledons</taxon>
        <taxon>Gunneridae</taxon>
        <taxon>Pentapetalae</taxon>
        <taxon>asterids</taxon>
        <taxon>lamiids</taxon>
        <taxon>Solanales</taxon>
        <taxon>Solanaceae</taxon>
        <taxon>Solanoideae</taxon>
        <taxon>Solaneae</taxon>
        <taxon>Solanum</taxon>
    </lineage>
</organism>
<evidence type="ECO:0000313" key="2">
    <source>
        <dbReference type="Proteomes" id="UP000011115"/>
    </source>
</evidence>
<dbReference type="Gramene" id="PGSC0003DMT400085108">
    <property type="protein sequence ID" value="PGSC0003DMT400085108"/>
    <property type="gene ID" value="PGSC0003DMG400034679"/>
</dbReference>
<dbReference type="HOGENOM" id="CLU_033598_0_0_1"/>
<evidence type="ECO:0000313" key="1">
    <source>
        <dbReference type="EnsemblPlants" id="PGSC0003DMT400085108"/>
    </source>
</evidence>
<evidence type="ECO:0008006" key="3">
    <source>
        <dbReference type="Google" id="ProtNLM"/>
    </source>
</evidence>
<protein>
    <recommendedName>
        <fullName evidence="3">Integrase core domain containing protein</fullName>
    </recommendedName>
</protein>